<feature type="compositionally biased region" description="Polar residues" evidence="1">
    <location>
        <begin position="373"/>
        <end position="391"/>
    </location>
</feature>
<evidence type="ECO:0000259" key="3">
    <source>
        <dbReference type="Pfam" id="PF23981"/>
    </source>
</evidence>
<evidence type="ECO:0000256" key="1">
    <source>
        <dbReference type="SAM" id="MobiDB-lite"/>
    </source>
</evidence>
<proteinExistence type="predicted"/>
<dbReference type="Pfam" id="PF23981">
    <property type="entry name" value="DUF7305"/>
    <property type="match status" value="1"/>
</dbReference>
<feature type="region of interest" description="Disordered" evidence="1">
    <location>
        <begin position="371"/>
        <end position="391"/>
    </location>
</feature>
<dbReference type="GeneID" id="42180037"/>
<evidence type="ECO:0000313" key="4">
    <source>
        <dbReference type="EMBL" id="QCD66668.1"/>
    </source>
</evidence>
<dbReference type="InterPro" id="IPR055729">
    <property type="entry name" value="DUF7305"/>
</dbReference>
<keyword evidence="2" id="KW-0472">Membrane</keyword>
<dbReference type="AlphaFoldDB" id="A0A4D6KDL0"/>
<dbReference type="KEGG" id="halz:E5139_13815"/>
<dbReference type="RefSeq" id="WP_015763090.1">
    <property type="nucleotide sequence ID" value="NZ_CP039375.1"/>
</dbReference>
<gene>
    <name evidence="4" type="ORF">E5139_13815</name>
</gene>
<feature type="domain" description="DUF7305" evidence="3">
    <location>
        <begin position="351"/>
        <end position="553"/>
    </location>
</feature>
<evidence type="ECO:0000256" key="2">
    <source>
        <dbReference type="SAM" id="Phobius"/>
    </source>
</evidence>
<feature type="transmembrane region" description="Helical" evidence="2">
    <location>
        <begin position="12"/>
        <end position="35"/>
    </location>
</feature>
<evidence type="ECO:0000313" key="5">
    <source>
        <dbReference type="Proteomes" id="UP000297053"/>
    </source>
</evidence>
<protein>
    <recommendedName>
        <fullName evidence="3">DUF7305 domain-containing protein</fullName>
    </recommendedName>
</protein>
<organism evidence="4 5">
    <name type="scientific">Halomicrobium mukohataei</name>
    <dbReference type="NCBI Taxonomy" id="57705"/>
    <lineage>
        <taxon>Archaea</taxon>
        <taxon>Methanobacteriati</taxon>
        <taxon>Methanobacteriota</taxon>
        <taxon>Stenosarchaea group</taxon>
        <taxon>Halobacteria</taxon>
        <taxon>Halobacteriales</taxon>
        <taxon>Haloarculaceae</taxon>
        <taxon>Halomicrobium</taxon>
    </lineage>
</organism>
<name>A0A4D6KDL0_9EURY</name>
<dbReference type="EMBL" id="CP039375">
    <property type="protein sequence ID" value="QCD66668.1"/>
    <property type="molecule type" value="Genomic_DNA"/>
</dbReference>
<sequence>MYRGLGRRGQSSPIAVILLVSMVVAGSLAVVTLGAQSLSDTRETMDVERAEKGLTQLDSNVAMVALGSAGGQELSLSRTDGAAYRLRDDAGRMTVAVTNTSNDSTKTVMNATLGSIAYENDGRSVAYQGGGVWKTDGDGGSLMVSPPEFHYRDATLTLPLVTVSGDESLDGRIAVRPGGRSTQHFPNASADEQWVNPLDGGRVNVTVRSEYYRAWGRFFEERTDGEATLDHANETATVTLVVPAGPQTVTNAVAATSAGGEIVLAGSGDQTRTDSYNSSKGTGLYADTKTHNGSIRTAGDVTVKGNSQVNGSLASGGKVTVKGSGVVTRDAGYTDDIKVTGSGGVDGSIEQLSGVDGIGPIDAVVDRRYENATGDNDNGDTSAITGTTLSDGDQTLSAGEYHLDRLVLDGETLTLDTGTGGTISLAVRDYVQLKNDGRIHVVGNGTVRLYVDGQATTASNHHFSIEGSGGQIDIDEGQNASQFWLYGREDFQGRIDGTSSDTHLFEGVVFAPGGTLGSSSFTVEKGSLYGGVVTGSVTMDNGGQVHYDRSLKRVNAVPPAENIVRLTYLHVSEIEIEARD</sequence>
<dbReference type="Pfam" id="PF23960">
    <property type="entry name" value="DUF7289"/>
    <property type="match status" value="1"/>
</dbReference>
<reference evidence="4 5" key="1">
    <citation type="submission" date="2019-04" db="EMBL/GenBank/DDBJ databases">
        <title>Complete genome sequence of Arthrobacter sp. ZXY-2 associated with effective atrazine degradation and salt adaptation.</title>
        <authorList>
            <person name="Zhao X."/>
        </authorList>
    </citation>
    <scope>NUCLEOTIDE SEQUENCE [LARGE SCALE GENOMIC DNA]</scope>
    <source>
        <strain evidence="5">ZP60</strain>
    </source>
</reference>
<accession>A0A4D6KDL0</accession>
<dbReference type="Proteomes" id="UP000297053">
    <property type="component" value="Chromosome"/>
</dbReference>
<keyword evidence="2" id="KW-0812">Transmembrane</keyword>
<dbReference type="OMA" id="NEFAYQA"/>
<dbReference type="InterPro" id="IPR055713">
    <property type="entry name" value="DUF7289"/>
</dbReference>
<keyword evidence="2" id="KW-1133">Transmembrane helix</keyword>
<reference evidence="4 5" key="2">
    <citation type="submission" date="2019-04" db="EMBL/GenBank/DDBJ databases">
        <authorList>
            <person name="Yang S."/>
            <person name="Wei W."/>
        </authorList>
    </citation>
    <scope>NUCLEOTIDE SEQUENCE [LARGE SCALE GENOMIC DNA]</scope>
    <source>
        <strain evidence="5">ZP60</strain>
    </source>
</reference>